<comment type="caution">
    <text evidence="7">The sequence shown here is derived from an EMBL/GenBank/DDBJ whole genome shotgun (WGS) entry which is preliminary data.</text>
</comment>
<dbReference type="InterPro" id="IPR014710">
    <property type="entry name" value="RmlC-like_jellyroll"/>
</dbReference>
<dbReference type="InterPro" id="IPR003829">
    <property type="entry name" value="Pirin_N_dom"/>
</dbReference>
<feature type="binding site" evidence="2">
    <location>
        <position position="127"/>
    </location>
    <ligand>
        <name>Fe cation</name>
        <dbReference type="ChEBI" id="CHEBI:24875"/>
    </ligand>
</feature>
<organism evidence="7 8">
    <name type="scientific">Streptomyces echinatus</name>
    <dbReference type="NCBI Taxonomy" id="67293"/>
    <lineage>
        <taxon>Bacteria</taxon>
        <taxon>Bacillati</taxon>
        <taxon>Actinomycetota</taxon>
        <taxon>Actinomycetes</taxon>
        <taxon>Kitasatosporales</taxon>
        <taxon>Streptomycetaceae</taxon>
        <taxon>Streptomyces</taxon>
    </lineage>
</organism>
<evidence type="ECO:0000313" key="7">
    <source>
        <dbReference type="EMBL" id="MBB5926990.1"/>
    </source>
</evidence>
<dbReference type="PANTHER" id="PTHR13903">
    <property type="entry name" value="PIRIN-RELATED"/>
    <property type="match status" value="1"/>
</dbReference>
<dbReference type="SUPFAM" id="SSF51182">
    <property type="entry name" value="RmlC-like cupins"/>
    <property type="match status" value="1"/>
</dbReference>
<feature type="region of interest" description="Disordered" evidence="4">
    <location>
        <begin position="299"/>
        <end position="339"/>
    </location>
</feature>
<feature type="binding site" evidence="2">
    <location>
        <position position="129"/>
    </location>
    <ligand>
        <name>Fe cation</name>
        <dbReference type="ChEBI" id="CHEBI:24875"/>
    </ligand>
</feature>
<dbReference type="EMBL" id="JACHJK010000003">
    <property type="protein sequence ID" value="MBB5926990.1"/>
    <property type="molecule type" value="Genomic_DNA"/>
</dbReference>
<dbReference type="CDD" id="cd02909">
    <property type="entry name" value="cupin_pirin_N"/>
    <property type="match status" value="1"/>
</dbReference>
<keyword evidence="2" id="KW-0408">Iron</keyword>
<feature type="domain" description="Pirin N-terminal" evidence="5">
    <location>
        <begin position="45"/>
        <end position="145"/>
    </location>
</feature>
<gene>
    <name evidence="7" type="ORF">FHS34_002446</name>
</gene>
<feature type="compositionally biased region" description="Basic and acidic residues" evidence="4">
    <location>
        <begin position="326"/>
        <end position="339"/>
    </location>
</feature>
<evidence type="ECO:0000256" key="3">
    <source>
        <dbReference type="RuleBase" id="RU003457"/>
    </source>
</evidence>
<comment type="cofactor">
    <cofactor evidence="2">
        <name>Fe cation</name>
        <dbReference type="ChEBI" id="CHEBI:24875"/>
    </cofactor>
    <text evidence="2">Binds 1 Fe cation per subunit.</text>
</comment>
<evidence type="ECO:0000259" key="5">
    <source>
        <dbReference type="Pfam" id="PF02678"/>
    </source>
</evidence>
<feature type="domain" description="Pirin C-terminal" evidence="6">
    <location>
        <begin position="197"/>
        <end position="295"/>
    </location>
</feature>
<name>A0A7W9PSE8_9ACTN</name>
<dbReference type="Pfam" id="PF05726">
    <property type="entry name" value="Pirin_C"/>
    <property type="match status" value="1"/>
</dbReference>
<evidence type="ECO:0000313" key="8">
    <source>
        <dbReference type="Proteomes" id="UP000585836"/>
    </source>
</evidence>
<feature type="binding site" evidence="2">
    <location>
        <position position="83"/>
    </location>
    <ligand>
        <name>Fe cation</name>
        <dbReference type="ChEBI" id="CHEBI:24875"/>
    </ligand>
</feature>
<evidence type="ECO:0000259" key="6">
    <source>
        <dbReference type="Pfam" id="PF05726"/>
    </source>
</evidence>
<keyword evidence="2" id="KW-0479">Metal-binding</keyword>
<protein>
    <recommendedName>
        <fullName evidence="9">Pirin</fullName>
    </recommendedName>
</protein>
<comment type="similarity">
    <text evidence="1 3">Belongs to the pirin family.</text>
</comment>
<evidence type="ECO:0000256" key="4">
    <source>
        <dbReference type="SAM" id="MobiDB-lite"/>
    </source>
</evidence>
<evidence type="ECO:0008006" key="9">
    <source>
        <dbReference type="Google" id="ProtNLM"/>
    </source>
</evidence>
<proteinExistence type="inferred from homology"/>
<dbReference type="InterPro" id="IPR011051">
    <property type="entry name" value="RmlC_Cupin_sf"/>
</dbReference>
<reference evidence="7 8" key="1">
    <citation type="submission" date="2020-08" db="EMBL/GenBank/DDBJ databases">
        <title>Genomic Encyclopedia of Type Strains, Phase III (KMG-III): the genomes of soil and plant-associated and newly described type strains.</title>
        <authorList>
            <person name="Whitman W."/>
        </authorList>
    </citation>
    <scope>NUCLEOTIDE SEQUENCE [LARGE SCALE GENOMIC DNA]</scope>
    <source>
        <strain evidence="7 8">CECT 3313</strain>
    </source>
</reference>
<dbReference type="InterPro" id="IPR012093">
    <property type="entry name" value="Pirin"/>
</dbReference>
<dbReference type="Proteomes" id="UP000585836">
    <property type="component" value="Unassembled WGS sequence"/>
</dbReference>
<evidence type="ECO:0000256" key="1">
    <source>
        <dbReference type="ARBA" id="ARBA00008416"/>
    </source>
</evidence>
<dbReference type="Pfam" id="PF02678">
    <property type="entry name" value="Pirin"/>
    <property type="match status" value="1"/>
</dbReference>
<dbReference type="RefSeq" id="WP_184964049.1">
    <property type="nucleotide sequence ID" value="NZ_JACHJK010000003.1"/>
</dbReference>
<dbReference type="PIRSF" id="PIRSF006232">
    <property type="entry name" value="Pirin"/>
    <property type="match status" value="1"/>
</dbReference>
<dbReference type="GO" id="GO:0046872">
    <property type="term" value="F:metal ion binding"/>
    <property type="evidence" value="ECO:0007669"/>
    <property type="project" value="UniProtKB-KW"/>
</dbReference>
<dbReference type="Gene3D" id="2.60.120.10">
    <property type="entry name" value="Jelly Rolls"/>
    <property type="match status" value="2"/>
</dbReference>
<keyword evidence="8" id="KW-1185">Reference proteome</keyword>
<dbReference type="InterPro" id="IPR008778">
    <property type="entry name" value="Pirin_C_dom"/>
</dbReference>
<dbReference type="AlphaFoldDB" id="A0A7W9PSE8"/>
<accession>A0A7W9PSE8</accession>
<sequence>MSNAEAAPVEVRCGTTAGGEAPAGTARVDVLTPRDVPLGGPRAMTVRRTLPQRTRTLIGAWCFADHYGPDDVGDTGGMDVAPHPHTGLQTVSWLFSGEIEHRDSLGSHAFVRPGELNLMTGGHGIAHSEVSTPRTTVLHGVQLWVALPEAHRRTAREFRHHVPEPVTADGAEIRVFLGSLAGAVSPVPTFTPLLGAEIVLRPRASVTLAVDPGFEHGLLVDEGTVRLNEVPLKPAELGYVQPGPGTLTLINESDTAARTVLLGGTPFEEEIVIWWNFIGRSHEDIVKAREDWQNSSDRFGAVEGYPGDRLPAPVLPHATIRPRGNPPRDRRDQLSDTTK</sequence>
<feature type="binding site" evidence="2">
    <location>
        <position position="85"/>
    </location>
    <ligand>
        <name>Fe cation</name>
        <dbReference type="ChEBI" id="CHEBI:24875"/>
    </ligand>
</feature>
<evidence type="ECO:0000256" key="2">
    <source>
        <dbReference type="PIRSR" id="PIRSR006232-1"/>
    </source>
</evidence>
<dbReference type="PANTHER" id="PTHR13903:SF8">
    <property type="entry name" value="PIRIN"/>
    <property type="match status" value="1"/>
</dbReference>